<evidence type="ECO:0000256" key="11">
    <source>
        <dbReference type="ARBA" id="ARBA00041616"/>
    </source>
</evidence>
<dbReference type="GO" id="GO:0005524">
    <property type="term" value="F:ATP binding"/>
    <property type="evidence" value="ECO:0007669"/>
    <property type="project" value="InterPro"/>
</dbReference>
<dbReference type="Proteomes" id="UP000734854">
    <property type="component" value="Unassembled WGS sequence"/>
</dbReference>
<evidence type="ECO:0000256" key="9">
    <source>
        <dbReference type="ARBA" id="ARBA00037892"/>
    </source>
</evidence>
<dbReference type="InterPro" id="IPR026992">
    <property type="entry name" value="DIOX_N"/>
</dbReference>
<keyword evidence="3" id="KW-0266">Ethylene biosynthesis</keyword>
<evidence type="ECO:0000256" key="6">
    <source>
        <dbReference type="ARBA" id="ARBA00023002"/>
    </source>
</evidence>
<dbReference type="EMBL" id="JACMSC010000012">
    <property type="protein sequence ID" value="KAG6495764.1"/>
    <property type="molecule type" value="Genomic_DNA"/>
</dbReference>
<evidence type="ECO:0000256" key="12">
    <source>
        <dbReference type="ARBA" id="ARBA00050579"/>
    </source>
</evidence>
<dbReference type="AlphaFoldDB" id="A0A8J5G0N4"/>
<proteinExistence type="inferred from homology"/>
<evidence type="ECO:0000256" key="14">
    <source>
        <dbReference type="SAM" id="Coils"/>
    </source>
</evidence>
<feature type="coiled-coil region" evidence="14">
    <location>
        <begin position="105"/>
        <end position="132"/>
    </location>
</feature>
<comment type="caution">
    <text evidence="17">The sequence shown here is derived from an EMBL/GenBank/DDBJ whole genome shotgun (WGS) entry which is preliminary data.</text>
</comment>
<dbReference type="Pfam" id="PF14226">
    <property type="entry name" value="DIOX_N"/>
    <property type="match status" value="1"/>
</dbReference>
<evidence type="ECO:0000256" key="3">
    <source>
        <dbReference type="ARBA" id="ARBA00022666"/>
    </source>
</evidence>
<evidence type="ECO:0000313" key="17">
    <source>
        <dbReference type="EMBL" id="KAG6495764.1"/>
    </source>
</evidence>
<evidence type="ECO:0000256" key="10">
    <source>
        <dbReference type="ARBA" id="ARBA00039090"/>
    </source>
</evidence>
<reference evidence="17 18" key="1">
    <citation type="submission" date="2020-08" db="EMBL/GenBank/DDBJ databases">
        <title>Plant Genome Project.</title>
        <authorList>
            <person name="Zhang R.-G."/>
        </authorList>
    </citation>
    <scope>NUCLEOTIDE SEQUENCE [LARGE SCALE GENOMIC DNA]</scope>
    <source>
        <tissue evidence="17">Rhizome</tissue>
    </source>
</reference>
<evidence type="ECO:0000256" key="5">
    <source>
        <dbReference type="ARBA" id="ARBA00022896"/>
    </source>
</evidence>
<dbReference type="GO" id="GO:0009835">
    <property type="term" value="P:fruit ripening"/>
    <property type="evidence" value="ECO:0007669"/>
    <property type="project" value="UniProtKB-KW"/>
</dbReference>
<dbReference type="InterPro" id="IPR050295">
    <property type="entry name" value="Plant_2OG-oxidoreductases"/>
</dbReference>
<feature type="domain" description="Fe2OG dioxygenase" evidence="16">
    <location>
        <begin position="153"/>
        <end position="254"/>
    </location>
</feature>
<dbReference type="GO" id="GO:0046872">
    <property type="term" value="F:metal ion binding"/>
    <property type="evidence" value="ECO:0007669"/>
    <property type="project" value="UniProtKB-KW"/>
</dbReference>
<dbReference type="InterPro" id="IPR044861">
    <property type="entry name" value="IPNS-like_FE2OG_OXY"/>
</dbReference>
<evidence type="ECO:0000256" key="4">
    <source>
        <dbReference type="ARBA" id="ARBA00022723"/>
    </source>
</evidence>
<keyword evidence="6" id="KW-0560">Oxidoreductase</keyword>
<feature type="region of interest" description="Disordered" evidence="15">
    <location>
        <begin position="431"/>
        <end position="462"/>
    </location>
</feature>
<evidence type="ECO:0000256" key="8">
    <source>
        <dbReference type="ARBA" id="ARBA00033478"/>
    </source>
</evidence>
<dbReference type="EC" id="1.14.17.4" evidence="10"/>
<dbReference type="InterPro" id="IPR015944">
    <property type="entry name" value="Gly-tRNA-synth_bsu"/>
</dbReference>
<dbReference type="InterPro" id="IPR027443">
    <property type="entry name" value="IPNS-like_sf"/>
</dbReference>
<evidence type="ECO:0000256" key="13">
    <source>
        <dbReference type="ARBA" id="ARBA00069667"/>
    </source>
</evidence>
<keyword evidence="5" id="KW-0847">Vitamin C</keyword>
<keyword evidence="14" id="KW-0175">Coiled coil</keyword>
<evidence type="ECO:0000259" key="16">
    <source>
        <dbReference type="PROSITE" id="PS51471"/>
    </source>
</evidence>
<protein>
    <recommendedName>
        <fullName evidence="13">1-aminocyclopropane-1-carboxylate oxidase</fullName>
        <ecNumber evidence="10">1.14.17.4</ecNumber>
    </recommendedName>
    <alternativeName>
        <fullName evidence="11">Ethylene-forming enzyme</fullName>
    </alternativeName>
</protein>
<evidence type="ECO:0000256" key="15">
    <source>
        <dbReference type="SAM" id="MobiDB-lite"/>
    </source>
</evidence>
<keyword evidence="4" id="KW-0479">Metal-binding</keyword>
<keyword evidence="8" id="KW-0292">Fruit ripening</keyword>
<dbReference type="Pfam" id="PF02092">
    <property type="entry name" value="tRNA_synt_2f"/>
    <property type="match status" value="1"/>
</dbReference>
<evidence type="ECO:0000256" key="1">
    <source>
        <dbReference type="ARBA" id="ARBA00001962"/>
    </source>
</evidence>
<dbReference type="GO" id="GO:0031418">
    <property type="term" value="F:L-ascorbic acid binding"/>
    <property type="evidence" value="ECO:0007669"/>
    <property type="project" value="UniProtKB-KW"/>
</dbReference>
<comment type="similarity">
    <text evidence="2">Belongs to the iron/ascorbate-dependent oxidoreductase family.</text>
</comment>
<name>A0A8J5G0N4_ZINOF</name>
<comment type="pathway">
    <text evidence="9">Alkene biosynthesis; ethylene biosynthesis via S-adenosyl-L-methionine; ethylene from S-adenosyl-L-methionine: step 2/2.</text>
</comment>
<feature type="region of interest" description="Disordered" evidence="15">
    <location>
        <begin position="335"/>
        <end position="399"/>
    </location>
</feature>
<dbReference type="GO" id="GO:0004820">
    <property type="term" value="F:glycine-tRNA ligase activity"/>
    <property type="evidence" value="ECO:0007669"/>
    <property type="project" value="InterPro"/>
</dbReference>
<feature type="compositionally biased region" description="Acidic residues" evidence="15">
    <location>
        <begin position="452"/>
        <end position="462"/>
    </location>
</feature>
<evidence type="ECO:0000313" key="18">
    <source>
        <dbReference type="Proteomes" id="UP000734854"/>
    </source>
</evidence>
<gene>
    <name evidence="17" type="ORF">ZIOFF_043591</name>
</gene>
<dbReference type="Pfam" id="PF03171">
    <property type="entry name" value="2OG-FeII_Oxy"/>
    <property type="match status" value="1"/>
</dbReference>
<dbReference type="SUPFAM" id="SSF51197">
    <property type="entry name" value="Clavaminate synthase-like"/>
    <property type="match status" value="1"/>
</dbReference>
<accession>A0A8J5G0N4</accession>
<comment type="catalytic activity">
    <reaction evidence="12">
        <text>1-aminocyclopropane-1-carboxylate + L-ascorbate + O2 = ethene + L-dehydroascorbate + hydrogen cyanide + CO2 + 2 H2O</text>
        <dbReference type="Rhea" id="RHEA:23640"/>
        <dbReference type="ChEBI" id="CHEBI:15377"/>
        <dbReference type="ChEBI" id="CHEBI:15379"/>
        <dbReference type="ChEBI" id="CHEBI:16526"/>
        <dbReference type="ChEBI" id="CHEBI:18153"/>
        <dbReference type="ChEBI" id="CHEBI:18407"/>
        <dbReference type="ChEBI" id="CHEBI:38290"/>
        <dbReference type="ChEBI" id="CHEBI:58360"/>
        <dbReference type="ChEBI" id="CHEBI:58539"/>
        <dbReference type="EC" id="1.14.17.4"/>
    </reaction>
</comment>
<evidence type="ECO:0000256" key="7">
    <source>
        <dbReference type="ARBA" id="ARBA00023004"/>
    </source>
</evidence>
<dbReference type="PANTHER" id="PTHR47991">
    <property type="entry name" value="OXOGLUTARATE/IRON-DEPENDENT DIOXYGENASE"/>
    <property type="match status" value="1"/>
</dbReference>
<dbReference type="GO" id="GO:0006426">
    <property type="term" value="P:glycyl-tRNA aminoacylation"/>
    <property type="evidence" value="ECO:0007669"/>
    <property type="project" value="InterPro"/>
</dbReference>
<comment type="cofactor">
    <cofactor evidence="1">
        <name>Fe cation</name>
        <dbReference type="ChEBI" id="CHEBI:24875"/>
    </cofactor>
</comment>
<organism evidence="17 18">
    <name type="scientific">Zingiber officinale</name>
    <name type="common">Ginger</name>
    <name type="synonym">Amomum zingiber</name>
    <dbReference type="NCBI Taxonomy" id="94328"/>
    <lineage>
        <taxon>Eukaryota</taxon>
        <taxon>Viridiplantae</taxon>
        <taxon>Streptophyta</taxon>
        <taxon>Embryophyta</taxon>
        <taxon>Tracheophyta</taxon>
        <taxon>Spermatophyta</taxon>
        <taxon>Magnoliopsida</taxon>
        <taxon>Liliopsida</taxon>
        <taxon>Zingiberales</taxon>
        <taxon>Zingiberaceae</taxon>
        <taxon>Zingiber</taxon>
    </lineage>
</organism>
<keyword evidence="18" id="KW-1185">Reference proteome</keyword>
<keyword evidence="7" id="KW-0408">Iron</keyword>
<dbReference type="FunFam" id="2.60.120.330:FF:000010">
    <property type="entry name" value="1-aminocyclopropane-1-carboxylate oxidase 1"/>
    <property type="match status" value="1"/>
</dbReference>
<dbReference type="GO" id="GO:0009815">
    <property type="term" value="F:1-aminocyclopropane-1-carboxylate oxidase activity"/>
    <property type="evidence" value="ECO:0007669"/>
    <property type="project" value="UniProtKB-EC"/>
</dbReference>
<sequence>MAIPVIDFSKLEGKERAETLAQIDNGCQQWGFFQLVNHGIPVELLERVKKVCTECYRHRAEAFKASRPVQLLDQLVREEEEVAGEVNNNKKKLDDVDWEDVFVLQDDNQETMREYRTEVKKLAEKLMETMEENLGLEKGTFKNQFTGNGEHEPFFGTKVSHYPPCPRLDLVELGLRSHTDAGGVILLFQDDRVGGLQILKDGEWVDVQPLANAIVINTGDQIEVVSNGRYKSVWHRVLATGNGNRRSVASFYNPSVKAVICPVSASAVDETTGAYPEFLFGDYMDVYVKQKYMPKEPRFEALLQTLALQTPAFLRSKKASPFSLYFVSPNPTLHPHPRSSLRLPKPSACISPSNPDPDAKPKLRQRRRKTEGTDPVDGASAEGFVPRKPRRGRRSESAVVEDFVRSRLQDTFTAIREQNAGLLERKHEVLKARRTDEEEEEEEEEEKRSEGEDLSVEDDDPEWPLDAKVGWGIRDSEYFEKNPIKNVVEEGVEIDWEGEMDEGWVKEINSLEWESFAYHPSPLVVLVFERYRRSLTLFGLFCSNIIREFVLECPGAFVLEIGTEEMPPHDVVEASNQLRSLTVEYLKKRRLSCGEVSSYGTPHRLVI</sequence>
<dbReference type="InterPro" id="IPR005123">
    <property type="entry name" value="Oxoglu/Fe-dep_dioxygenase_dom"/>
</dbReference>
<dbReference type="GO" id="GO:0009693">
    <property type="term" value="P:ethylene biosynthetic process"/>
    <property type="evidence" value="ECO:0007669"/>
    <property type="project" value="UniProtKB-KW"/>
</dbReference>
<dbReference type="PROSITE" id="PS51471">
    <property type="entry name" value="FE2OG_OXY"/>
    <property type="match status" value="1"/>
</dbReference>
<evidence type="ECO:0000256" key="2">
    <source>
        <dbReference type="ARBA" id="ARBA00008056"/>
    </source>
</evidence>
<dbReference type="Gene3D" id="2.60.120.330">
    <property type="entry name" value="B-lactam Antibiotic, Isopenicillin N Synthase, Chain"/>
    <property type="match status" value="1"/>
</dbReference>
<dbReference type="GO" id="GO:0005737">
    <property type="term" value="C:cytoplasm"/>
    <property type="evidence" value="ECO:0007669"/>
    <property type="project" value="InterPro"/>
</dbReference>